<sequence>MTAKQGNPGITIGDFNRVLEVLRRKHRDCPHGGNKEVTFFFHTHIGLPTTNRSVVEKRAAIEEQAARRAKEAEQQVAMERRTACRISTSTTVSTDSKVGIPFPNMDDEDSLPEILDQSDAQTIEHILPLRLARTVFSEESSDAGVYEKSPGDSMQAIRALLDFPALTPLSERDIGDAGSTTDMSDVEDMSEERVVGDTEDGSDVEEMSSVDC</sequence>
<feature type="region of interest" description="Disordered" evidence="1">
    <location>
        <begin position="168"/>
        <end position="212"/>
    </location>
</feature>
<dbReference type="AlphaFoldDB" id="A0AAJ0GKG9"/>
<proteinExistence type="predicted"/>
<dbReference type="Proteomes" id="UP001271007">
    <property type="component" value="Unassembled WGS sequence"/>
</dbReference>
<evidence type="ECO:0000313" key="2">
    <source>
        <dbReference type="EMBL" id="KAK3059243.1"/>
    </source>
</evidence>
<dbReference type="EMBL" id="JAWDJX010000001">
    <property type="protein sequence ID" value="KAK3059243.1"/>
    <property type="molecule type" value="Genomic_DNA"/>
</dbReference>
<keyword evidence="3" id="KW-1185">Reference proteome</keyword>
<evidence type="ECO:0000256" key="1">
    <source>
        <dbReference type="SAM" id="MobiDB-lite"/>
    </source>
</evidence>
<reference evidence="2" key="1">
    <citation type="submission" date="2023-04" db="EMBL/GenBank/DDBJ databases">
        <title>Black Yeasts Isolated from many extreme environments.</title>
        <authorList>
            <person name="Coleine C."/>
            <person name="Stajich J.E."/>
            <person name="Selbmann L."/>
        </authorList>
    </citation>
    <scope>NUCLEOTIDE SEQUENCE</scope>
    <source>
        <strain evidence="2">CCFEE 5312</strain>
    </source>
</reference>
<evidence type="ECO:0000313" key="3">
    <source>
        <dbReference type="Proteomes" id="UP001271007"/>
    </source>
</evidence>
<protein>
    <submittedName>
        <fullName evidence="2">Uncharacterized protein</fullName>
    </submittedName>
</protein>
<organism evidence="2 3">
    <name type="scientific">Extremus antarcticus</name>
    <dbReference type="NCBI Taxonomy" id="702011"/>
    <lineage>
        <taxon>Eukaryota</taxon>
        <taxon>Fungi</taxon>
        <taxon>Dikarya</taxon>
        <taxon>Ascomycota</taxon>
        <taxon>Pezizomycotina</taxon>
        <taxon>Dothideomycetes</taxon>
        <taxon>Dothideomycetidae</taxon>
        <taxon>Mycosphaerellales</taxon>
        <taxon>Extremaceae</taxon>
        <taxon>Extremus</taxon>
    </lineage>
</organism>
<accession>A0AAJ0GKG9</accession>
<name>A0AAJ0GKG9_9PEZI</name>
<gene>
    <name evidence="2" type="ORF">LTR09_000809</name>
</gene>
<comment type="caution">
    <text evidence="2">The sequence shown here is derived from an EMBL/GenBank/DDBJ whole genome shotgun (WGS) entry which is preliminary data.</text>
</comment>
<feature type="compositionally biased region" description="Acidic residues" evidence="1">
    <location>
        <begin position="197"/>
        <end position="212"/>
    </location>
</feature>